<feature type="active site" description="Charge relay system" evidence="9 10">
    <location>
        <position position="1626"/>
    </location>
</feature>
<keyword evidence="19" id="KW-1185">Reference proteome</keyword>
<dbReference type="Pfam" id="PF00082">
    <property type="entry name" value="Peptidase_S8"/>
    <property type="match status" value="1"/>
</dbReference>
<protein>
    <submittedName>
        <fullName evidence="18">Uncharacterized protein</fullName>
    </submittedName>
</protein>
<sequence length="1840" mass="199063">MKLRINKACDLGSISVLPPRRSGGMSSGGDGQGRSQASQIRSQSQQSFSQGVSLSQLSQSSFEDPLVNDQRFGSQEKDNSLRKISSLASIPLTRDESQLQLARASSNVMHRWNAASMSDNRFQASEELENKLRHIESSISRVGMILDSVQSDVMQVNRAAKELSLEAEGIRQKVSLLENSMQQMVKWEDDIKAFLGGSLTSISDQLNKISSSGKVNDIASAVATLQEQIFSRLARLECEICRIFSEKEVRESGIKSSNNQHSVKFQSPMSRNYMDIKESLKGDIAKKEVYLENADQQITNAFTFVEEFVRVIVDLDEESDGGISCLIVNKETGTGPSGAIPDSLQSSLNKHEVGSLADEFRDQANLDITSVKTLMEEAMSQHPQKKFSNDEALRVASNLKNDVCPKKNYKRRSKSLNLIPDAYVNNLAASAGLNGHQSASMDLTERSFRNFDMAALLRWYYRYTCQQMKADSSEQFDLCHASGSIGPKIHNQLDDLDDHLDLKITFFWKTLADVALAIKIQKSMVEKQPDGQWAGHLKEFMDALDTLNSDKELSLKFLQDPDSLLLKHIQNFCSNQVSILGSDKYSEDIQLFGEENNSSGISKESDTKQLFHKQNRCNFFWKKGKSKGTKSSKESSNSKALFRIVVLKPSSARIQNSSVTVPPSSPPQSHHMLRHDKDGERILFEFSLREVKRKVQHMIGESRKEHVISMDAILHRTLVWSNDTGDSGKLIHTESAVASSAISSCNAKKISESLSRDKRKDKKIYSESEIKINSHSSSSKHQSLICEEAKKHLAEMLDTRVDSLPVVRASESLRSVLSLSRCNDLCPRSSPQRDKELIMSPEETADPSHVFKQEGAANNLSPERPNLKFSSCSLSIPGGESNLLILKTEVVATNISEPSCLTEESNNKDKGEEEEAVQGQGSFEGKLLALAQSTLPSSSLTGENSVAPESTSTDEKLEQPSRVSALETILSEDSTTAVEHYDIQAQHCQVTHEDSDNYSRIMASPDVGYSLRDHLHDKRASICSNLLFIEIAGGLSYHLNPTTPVLDPYARRSQTPSFHLLAGPPLLYIYIYVATSFMQTTAEPAIPLLSSMEVLKKLFSFLCLFYVLCSIPYQVTSSINLQRRTYIVHVQPPESAAPGTSSDRVSWYRSFLATVTSELQMIHAYTNVASGFAARLTEQELAAMSQIPGFVRAYPDRMYRLQTTHTPDFLGLHMHQGLWNLSSYGKGVIVGLLDTGVFPDHPSFSGLGMPPPPAKWSGRCDFNASSCNNKLIGARTFLDGAKAARGEALAPTPPNDDVGHGTHTSSTAAGAAVPGAQVLGNAKGVAVGMAPLAHLAMYKVCTDFGCFGSDILAGMDAAVSDGVDVLSLSLGGASLPFYDDPIALGAYAAIENGVFVSCAAGNGGPESSTLSNEAPWILTVAASTMDRNIRVTVTLGNGLSFDGESLYQPSSFSPALYPLVYAGASPNLDTVYCGAGSFDGFDVKGKIVLCERGGGIGRIDKGTAVQSAGGIGMILMNQPADGYSTLADAHVLPASHVSFAAGDQIKAYINSSASPTAALLFKGTILGTSPAPAITSFSSRGPSQASPGILKPDIAGPGVNVLAAWPFPVGPTNYTGVTFDIISGTSMATPHLSGIAALIKSVHPDWSPAAIKSAMMTTASVQDHSGNPIVNEQLLPADLFATGAGHVNPAKAGNPGLVYDLTADDYIGYLCGLGYTSAEVSVIAQRAILCSTVSSIPEKDLNYPSISVSLGGNVTSTVVKRTVKNVGEAAVTYWAVVGAPNGASVRVYPRALRFTNVNEEKQFSVVFKMTGGAACASQGYLKWVSVKHEVRSPISITYMN</sequence>
<dbReference type="EMBL" id="CP097510">
    <property type="protein sequence ID" value="URE30106.1"/>
    <property type="molecule type" value="Genomic_DNA"/>
</dbReference>
<dbReference type="InterPro" id="IPR034197">
    <property type="entry name" value="Peptidases_S8_3"/>
</dbReference>
<evidence type="ECO:0000259" key="16">
    <source>
        <dbReference type="Pfam" id="PF12552"/>
    </source>
</evidence>
<dbReference type="Gene3D" id="3.50.30.30">
    <property type="match status" value="1"/>
</dbReference>
<gene>
    <name evidence="18" type="ORF">MUK42_19670</name>
</gene>
<comment type="subcellular location">
    <subcellularLocation>
        <location evidence="1">Secreted</location>
    </subcellularLocation>
</comment>
<dbReference type="Pfam" id="PF12552">
    <property type="entry name" value="DUF3741"/>
    <property type="match status" value="1"/>
</dbReference>
<dbReference type="InterPro" id="IPR041469">
    <property type="entry name" value="Subtilisin-like_FN3"/>
</dbReference>
<keyword evidence="7 10" id="KW-0720">Serine protease</keyword>
<feature type="domain" description="Inhibitor I9" evidence="15">
    <location>
        <begin position="1125"/>
        <end position="1202"/>
    </location>
</feature>
<feature type="compositionally biased region" description="Polar residues" evidence="12">
    <location>
        <begin position="936"/>
        <end position="951"/>
    </location>
</feature>
<keyword evidence="4 10" id="KW-0645">Protease</keyword>
<dbReference type="InterPro" id="IPR010259">
    <property type="entry name" value="S8pro/Inhibitor_I9"/>
</dbReference>
<evidence type="ECO:0000256" key="8">
    <source>
        <dbReference type="ARBA" id="ARBA00023180"/>
    </source>
</evidence>
<evidence type="ECO:0000313" key="18">
    <source>
        <dbReference type="EMBL" id="URE30106.1"/>
    </source>
</evidence>
<dbReference type="InterPro" id="IPR036852">
    <property type="entry name" value="Peptidase_S8/S53_dom_sf"/>
</dbReference>
<dbReference type="Gene3D" id="2.60.40.2310">
    <property type="match status" value="1"/>
</dbReference>
<evidence type="ECO:0000259" key="15">
    <source>
        <dbReference type="Pfam" id="PF05922"/>
    </source>
</evidence>
<dbReference type="OrthoDB" id="206201at2759"/>
<dbReference type="Gene3D" id="3.30.70.80">
    <property type="entry name" value="Peptidase S8 propeptide/proteinase inhibitor I9"/>
    <property type="match status" value="1"/>
</dbReference>
<dbReference type="GO" id="GO:0006508">
    <property type="term" value="P:proteolysis"/>
    <property type="evidence" value="ECO:0007669"/>
    <property type="project" value="UniProtKB-KW"/>
</dbReference>
<dbReference type="GO" id="GO:0004252">
    <property type="term" value="F:serine-type endopeptidase activity"/>
    <property type="evidence" value="ECO:0007669"/>
    <property type="project" value="UniProtKB-UniRule"/>
</dbReference>
<dbReference type="GO" id="GO:0005576">
    <property type="term" value="C:extracellular region"/>
    <property type="evidence" value="ECO:0007669"/>
    <property type="project" value="UniProtKB-SubCell"/>
</dbReference>
<dbReference type="SUPFAM" id="SSF52025">
    <property type="entry name" value="PA domain"/>
    <property type="match status" value="1"/>
</dbReference>
<evidence type="ECO:0000256" key="6">
    <source>
        <dbReference type="ARBA" id="ARBA00022801"/>
    </source>
</evidence>
<dbReference type="PRINTS" id="PR00723">
    <property type="entry name" value="SUBTILISIN"/>
</dbReference>
<evidence type="ECO:0000313" key="19">
    <source>
        <dbReference type="Proteomes" id="UP001055439"/>
    </source>
</evidence>
<dbReference type="Pfam" id="PF17766">
    <property type="entry name" value="fn3_6"/>
    <property type="match status" value="1"/>
</dbReference>
<dbReference type="InterPro" id="IPR023827">
    <property type="entry name" value="Peptidase_S8_Asp-AS"/>
</dbReference>
<dbReference type="FunFam" id="3.50.30.30:FF:000005">
    <property type="entry name" value="subtilisin-like protease SBT1.5"/>
    <property type="match status" value="1"/>
</dbReference>
<feature type="domain" description="DUF3741" evidence="16">
    <location>
        <begin position="521"/>
        <end position="563"/>
    </location>
</feature>
<dbReference type="Pfam" id="PF05922">
    <property type="entry name" value="Inhibitor_I9"/>
    <property type="match status" value="1"/>
</dbReference>
<proteinExistence type="inferred from homology"/>
<feature type="active site" description="Charge relay system" evidence="9 10">
    <location>
        <position position="1300"/>
    </location>
</feature>
<keyword evidence="8" id="KW-0325">Glycoprotein</keyword>
<feature type="coiled-coil region" evidence="11">
    <location>
        <begin position="146"/>
        <end position="180"/>
    </location>
</feature>
<evidence type="ECO:0000256" key="10">
    <source>
        <dbReference type="PROSITE-ProRule" id="PRU01240"/>
    </source>
</evidence>
<dbReference type="InterPro" id="IPR000209">
    <property type="entry name" value="Peptidase_S8/S53_dom"/>
</dbReference>
<feature type="active site" description="Charge relay system" evidence="9 10">
    <location>
        <position position="1234"/>
    </location>
</feature>
<evidence type="ECO:0000256" key="9">
    <source>
        <dbReference type="PIRSR" id="PIRSR615500-1"/>
    </source>
</evidence>
<dbReference type="InterPro" id="IPR045051">
    <property type="entry name" value="SBT"/>
</dbReference>
<dbReference type="Gene3D" id="3.40.50.200">
    <property type="entry name" value="Peptidase S8/S53 domain"/>
    <property type="match status" value="1"/>
</dbReference>
<keyword evidence="3" id="KW-0964">Secreted</keyword>
<dbReference type="SUPFAM" id="SSF52743">
    <property type="entry name" value="Subtilisin-like"/>
    <property type="match status" value="1"/>
</dbReference>
<keyword evidence="5" id="KW-0732">Signal</keyword>
<reference evidence="18" key="1">
    <citation type="submission" date="2022-05" db="EMBL/GenBank/DDBJ databases">
        <title>The Musa troglodytarum L. genome provides insights into the mechanism of non-climacteric behaviour and enrichment of carotenoids.</title>
        <authorList>
            <person name="Wang J."/>
        </authorList>
    </citation>
    <scope>NUCLEOTIDE SEQUENCE</scope>
    <source>
        <tissue evidence="18">Leaf</tissue>
    </source>
</reference>
<dbReference type="InterPro" id="IPR003137">
    <property type="entry name" value="PA_domain"/>
</dbReference>
<evidence type="ECO:0000256" key="11">
    <source>
        <dbReference type="SAM" id="Coils"/>
    </source>
</evidence>
<evidence type="ECO:0000256" key="4">
    <source>
        <dbReference type="ARBA" id="ARBA00022670"/>
    </source>
</evidence>
<evidence type="ECO:0000259" key="17">
    <source>
        <dbReference type="Pfam" id="PF17766"/>
    </source>
</evidence>
<evidence type="ECO:0000256" key="3">
    <source>
        <dbReference type="ARBA" id="ARBA00022525"/>
    </source>
</evidence>
<feature type="domain" description="PA" evidence="14">
    <location>
        <begin position="1457"/>
        <end position="1545"/>
    </location>
</feature>
<organism evidence="18 19">
    <name type="scientific">Musa troglodytarum</name>
    <name type="common">fe'i banana</name>
    <dbReference type="NCBI Taxonomy" id="320322"/>
    <lineage>
        <taxon>Eukaryota</taxon>
        <taxon>Viridiplantae</taxon>
        <taxon>Streptophyta</taxon>
        <taxon>Embryophyta</taxon>
        <taxon>Tracheophyta</taxon>
        <taxon>Spermatophyta</taxon>
        <taxon>Magnoliopsida</taxon>
        <taxon>Liliopsida</taxon>
        <taxon>Zingiberales</taxon>
        <taxon>Musaceae</taxon>
        <taxon>Musa</taxon>
    </lineage>
</organism>
<dbReference type="InterPro" id="IPR046450">
    <property type="entry name" value="PA_dom_sf"/>
</dbReference>
<name>A0A9E7HBB3_9LILI</name>
<accession>A0A9E7HBB3</accession>
<feature type="region of interest" description="Disordered" evidence="12">
    <location>
        <begin position="897"/>
        <end position="920"/>
    </location>
</feature>
<feature type="compositionally biased region" description="Low complexity" evidence="12">
    <location>
        <begin position="33"/>
        <end position="54"/>
    </location>
</feature>
<keyword evidence="11" id="KW-0175">Coiled coil</keyword>
<dbReference type="PROSITE" id="PS00136">
    <property type="entry name" value="SUBTILASE_ASP"/>
    <property type="match status" value="1"/>
</dbReference>
<keyword evidence="6 10" id="KW-0378">Hydrolase</keyword>
<evidence type="ECO:0000256" key="5">
    <source>
        <dbReference type="ARBA" id="ARBA00022729"/>
    </source>
</evidence>
<dbReference type="CDD" id="cd02120">
    <property type="entry name" value="PA_subtilisin_like"/>
    <property type="match status" value="1"/>
</dbReference>
<dbReference type="InterPro" id="IPR022212">
    <property type="entry name" value="DUF3741"/>
</dbReference>
<feature type="domain" description="Subtilisin-like protease fibronectin type-III" evidence="17">
    <location>
        <begin position="1740"/>
        <end position="1836"/>
    </location>
</feature>
<evidence type="ECO:0000256" key="12">
    <source>
        <dbReference type="SAM" id="MobiDB-lite"/>
    </source>
</evidence>
<dbReference type="FunFam" id="3.40.50.200:FF:000006">
    <property type="entry name" value="Subtilisin-like protease SBT1.5"/>
    <property type="match status" value="1"/>
</dbReference>
<evidence type="ECO:0000259" key="14">
    <source>
        <dbReference type="Pfam" id="PF02225"/>
    </source>
</evidence>
<dbReference type="InterPro" id="IPR015500">
    <property type="entry name" value="Peptidase_S8_subtilisin-rel"/>
</dbReference>
<dbReference type="PROSITE" id="PS51892">
    <property type="entry name" value="SUBTILASE"/>
    <property type="match status" value="1"/>
</dbReference>
<dbReference type="CDD" id="cd04852">
    <property type="entry name" value="Peptidases_S8_3"/>
    <property type="match status" value="1"/>
</dbReference>
<feature type="region of interest" description="Disordered" evidence="12">
    <location>
        <begin position="14"/>
        <end position="54"/>
    </location>
</feature>
<evidence type="ECO:0000256" key="1">
    <source>
        <dbReference type="ARBA" id="ARBA00004613"/>
    </source>
</evidence>
<dbReference type="Proteomes" id="UP001055439">
    <property type="component" value="Chromosome 8"/>
</dbReference>
<dbReference type="InterPro" id="IPR037045">
    <property type="entry name" value="S8pro/Inhibitor_I9_sf"/>
</dbReference>
<dbReference type="Pfam" id="PF02225">
    <property type="entry name" value="PA"/>
    <property type="match status" value="1"/>
</dbReference>
<evidence type="ECO:0000259" key="13">
    <source>
        <dbReference type="Pfam" id="PF00082"/>
    </source>
</evidence>
<evidence type="ECO:0000256" key="2">
    <source>
        <dbReference type="ARBA" id="ARBA00011073"/>
    </source>
</evidence>
<evidence type="ECO:0000256" key="7">
    <source>
        <dbReference type="ARBA" id="ARBA00022825"/>
    </source>
</evidence>
<feature type="domain" description="Peptidase S8/S53" evidence="13">
    <location>
        <begin position="1225"/>
        <end position="1663"/>
    </location>
</feature>
<comment type="similarity">
    <text evidence="2 10">Belongs to the peptidase S8 family.</text>
</comment>
<dbReference type="PANTHER" id="PTHR10795">
    <property type="entry name" value="PROPROTEIN CONVERTASE SUBTILISIN/KEXIN"/>
    <property type="match status" value="1"/>
</dbReference>
<feature type="region of interest" description="Disordered" evidence="12">
    <location>
        <begin position="936"/>
        <end position="962"/>
    </location>
</feature>